<dbReference type="Proteomes" id="UP000007148">
    <property type="component" value="Unassembled WGS sequence"/>
</dbReference>
<dbReference type="SUPFAM" id="SSF48452">
    <property type="entry name" value="TPR-like"/>
    <property type="match status" value="1"/>
</dbReference>
<gene>
    <name evidence="1" type="ORF">PIIN_08743</name>
</gene>
<proteinExistence type="predicted"/>
<dbReference type="AlphaFoldDB" id="G4U2W1"/>
<dbReference type="InterPro" id="IPR011990">
    <property type="entry name" value="TPR-like_helical_dom_sf"/>
</dbReference>
<accession>G4U2W1</accession>
<name>G4U2W1_SERID</name>
<dbReference type="HOGENOM" id="CLU_1603397_0_0_1"/>
<comment type="caution">
    <text evidence="1">The sequence shown here is derived from an EMBL/GenBank/DDBJ whole genome shotgun (WGS) entry which is preliminary data.</text>
</comment>
<evidence type="ECO:0000313" key="2">
    <source>
        <dbReference type="Proteomes" id="UP000007148"/>
    </source>
</evidence>
<protein>
    <recommendedName>
        <fullName evidence="3">MalT-like TPR region domain-containing protein</fullName>
    </recommendedName>
</protein>
<dbReference type="InParanoid" id="G4U2W1"/>
<organism evidence="1 2">
    <name type="scientific">Serendipita indica (strain DSM 11827)</name>
    <name type="common">Root endophyte fungus</name>
    <name type="synonym">Piriformospora indica</name>
    <dbReference type="NCBI Taxonomy" id="1109443"/>
    <lineage>
        <taxon>Eukaryota</taxon>
        <taxon>Fungi</taxon>
        <taxon>Dikarya</taxon>
        <taxon>Basidiomycota</taxon>
        <taxon>Agaricomycotina</taxon>
        <taxon>Agaricomycetes</taxon>
        <taxon>Sebacinales</taxon>
        <taxon>Serendipitaceae</taxon>
        <taxon>Serendipita</taxon>
    </lineage>
</organism>
<dbReference type="Gene3D" id="1.25.40.10">
    <property type="entry name" value="Tetratricopeptide repeat domain"/>
    <property type="match status" value="1"/>
</dbReference>
<evidence type="ECO:0008006" key="3">
    <source>
        <dbReference type="Google" id="ProtNLM"/>
    </source>
</evidence>
<keyword evidence="2" id="KW-1185">Reference proteome</keyword>
<sequence length="166" mass="17469">MMTATLATLPSSTNSQQAAISRTPSLVSGLDAFGLSNQASSLARSGDLVGAERLHLQALDVKTKGFGFQSPQVAATLHALAEVQIRLGKYADAEQNLRSAVSIRAASTKPHDLIEAAKSRELLAQLLERAGNLAAAKSVRLAGQPDWIACGNSKVIYFLRPFAPSA</sequence>
<dbReference type="eggNOG" id="ENOG502S1PU">
    <property type="taxonomic scope" value="Eukaryota"/>
</dbReference>
<dbReference type="OrthoDB" id="5231159at2759"/>
<dbReference type="EMBL" id="CAFZ01001877">
    <property type="protein sequence ID" value="CCA77920.1"/>
    <property type="molecule type" value="Genomic_DNA"/>
</dbReference>
<dbReference type="Pfam" id="PF13424">
    <property type="entry name" value="TPR_12"/>
    <property type="match status" value="1"/>
</dbReference>
<evidence type="ECO:0000313" key="1">
    <source>
        <dbReference type="EMBL" id="CCA77920.1"/>
    </source>
</evidence>
<dbReference type="STRING" id="1109443.G4U2W1"/>
<reference evidence="1 2" key="1">
    <citation type="journal article" date="2011" name="PLoS Pathog.">
        <title>Endophytic Life Strategies Decoded by Genome and Transcriptome Analyses of the Mutualistic Root Symbiont Piriformospora indica.</title>
        <authorList>
            <person name="Zuccaro A."/>
            <person name="Lahrmann U."/>
            <person name="Guldener U."/>
            <person name="Langen G."/>
            <person name="Pfiffi S."/>
            <person name="Biedenkopf D."/>
            <person name="Wong P."/>
            <person name="Samans B."/>
            <person name="Grimm C."/>
            <person name="Basiewicz M."/>
            <person name="Murat C."/>
            <person name="Martin F."/>
            <person name="Kogel K.H."/>
        </authorList>
    </citation>
    <scope>NUCLEOTIDE SEQUENCE [LARGE SCALE GENOMIC DNA]</scope>
    <source>
        <strain evidence="1 2">DSM 11827</strain>
    </source>
</reference>